<keyword evidence="3" id="KW-1185">Reference proteome</keyword>
<gene>
    <name evidence="2" type="ORF">F8O01_14810</name>
</gene>
<sequence length="204" mass="21760">MNNTNRGLNRLLVGVFGLALLAGGAATLAALYVPEFGRLWTQGTTAARDWLAAAESASRIGDSAVTWLEVGLFAVIVVLVVLLLALPIRVVTRSSRPRERGVGYDNPLGRVVVSDAFSSDALRQALGSRDEILSSHVGLRDVRGTEVLQVAVTPRQSTPPDEVVGTLDRLLDGLEKLTGPGAPAIITIHSSLRTKFASEQRRVD</sequence>
<keyword evidence="1" id="KW-1133">Transmembrane helix</keyword>
<organism evidence="2 3">
    <name type="scientific">Pseudoclavibacter chungangensis</name>
    <dbReference type="NCBI Taxonomy" id="587635"/>
    <lineage>
        <taxon>Bacteria</taxon>
        <taxon>Bacillati</taxon>
        <taxon>Actinomycetota</taxon>
        <taxon>Actinomycetes</taxon>
        <taxon>Micrococcales</taxon>
        <taxon>Microbacteriaceae</taxon>
        <taxon>Pseudoclavibacter</taxon>
    </lineage>
</organism>
<name>A0A7J5BP02_9MICO</name>
<evidence type="ECO:0000256" key="1">
    <source>
        <dbReference type="SAM" id="Phobius"/>
    </source>
</evidence>
<proteinExistence type="predicted"/>
<dbReference type="Proteomes" id="UP000467240">
    <property type="component" value="Unassembled WGS sequence"/>
</dbReference>
<comment type="caution">
    <text evidence="2">The sequence shown here is derived from an EMBL/GenBank/DDBJ whole genome shotgun (WGS) entry which is preliminary data.</text>
</comment>
<protein>
    <submittedName>
        <fullName evidence="2">Uncharacterized protein</fullName>
    </submittedName>
</protein>
<keyword evidence="1" id="KW-0812">Transmembrane</keyword>
<feature type="transmembrane region" description="Helical" evidence="1">
    <location>
        <begin position="70"/>
        <end position="91"/>
    </location>
</feature>
<dbReference type="EMBL" id="WBJZ01000022">
    <property type="protein sequence ID" value="KAB1653614.1"/>
    <property type="molecule type" value="Genomic_DNA"/>
</dbReference>
<accession>A0A7J5BP02</accession>
<evidence type="ECO:0000313" key="2">
    <source>
        <dbReference type="EMBL" id="KAB1653614.1"/>
    </source>
</evidence>
<reference evidence="2 3" key="1">
    <citation type="submission" date="2019-09" db="EMBL/GenBank/DDBJ databases">
        <title>Phylogeny of genus Pseudoclavibacter and closely related genus.</title>
        <authorList>
            <person name="Li Y."/>
        </authorList>
    </citation>
    <scope>NUCLEOTIDE SEQUENCE [LARGE SCALE GENOMIC DNA]</scope>
    <source>
        <strain evidence="2 3">DSM 23821</strain>
    </source>
</reference>
<evidence type="ECO:0000313" key="3">
    <source>
        <dbReference type="Proteomes" id="UP000467240"/>
    </source>
</evidence>
<keyword evidence="1" id="KW-0472">Membrane</keyword>
<dbReference type="AlphaFoldDB" id="A0A7J5BP02"/>
<dbReference type="RefSeq" id="WP_158041730.1">
    <property type="nucleotide sequence ID" value="NZ_JACCFV010000001.1"/>
</dbReference>
<dbReference type="OrthoDB" id="5123397at2"/>